<dbReference type="Pfam" id="PF19269">
    <property type="entry name" value="Anticodon_2"/>
    <property type="match status" value="1"/>
</dbReference>
<dbReference type="KEGG" id="ptc:phytr_10790"/>
<dbReference type="PROSITE" id="PS00178">
    <property type="entry name" value="AA_TRNA_LIGASE_I"/>
    <property type="match status" value="1"/>
</dbReference>
<dbReference type="Gene3D" id="3.40.50.620">
    <property type="entry name" value="HUPs"/>
    <property type="match status" value="1"/>
</dbReference>
<feature type="domain" description="Aminoacyl-tRNA synthetase class I anticodon-binding" evidence="12">
    <location>
        <begin position="333"/>
        <end position="459"/>
    </location>
</feature>
<keyword evidence="14" id="KW-1185">Reference proteome</keyword>
<accession>A0A2P1P9T5</accession>
<dbReference type="PANTHER" id="PTHR43311">
    <property type="entry name" value="GLUTAMATE--TRNA LIGASE"/>
    <property type="match status" value="1"/>
</dbReference>
<dbReference type="InterPro" id="IPR020751">
    <property type="entry name" value="aa-tRNA-synth_I_codon-bd_sub2"/>
</dbReference>
<feature type="short sequence motif" description="'HIGH' region" evidence="10">
    <location>
        <begin position="8"/>
        <end position="18"/>
    </location>
</feature>
<comment type="subcellular location">
    <subcellularLocation>
        <location evidence="1 10">Cytoplasm</location>
    </subcellularLocation>
</comment>
<dbReference type="SUPFAM" id="SSF48163">
    <property type="entry name" value="An anticodon-binding domain of class I aminoacyl-tRNA synthetases"/>
    <property type="match status" value="1"/>
</dbReference>
<feature type="binding site" evidence="10">
    <location>
        <position position="243"/>
    </location>
    <ligand>
        <name>ATP</name>
        <dbReference type="ChEBI" id="CHEBI:30616"/>
    </ligand>
</feature>
<comment type="similarity">
    <text evidence="2 10">Belongs to the class-I aminoacyl-tRNA synthetase family. Glutamate--tRNA ligase type 1 subfamily.</text>
</comment>
<feature type="short sequence motif" description="'KMSKS' region" evidence="10">
    <location>
        <begin position="240"/>
        <end position="244"/>
    </location>
</feature>
<evidence type="ECO:0000256" key="9">
    <source>
        <dbReference type="ARBA" id="ARBA00023146"/>
    </source>
</evidence>
<dbReference type="FunFam" id="3.40.50.620:FF:000007">
    <property type="entry name" value="Glutamate--tRNA ligase"/>
    <property type="match status" value="1"/>
</dbReference>
<dbReference type="AlphaFoldDB" id="A0A2P1P9T5"/>
<evidence type="ECO:0000259" key="11">
    <source>
        <dbReference type="Pfam" id="PF00749"/>
    </source>
</evidence>
<name>A0A2P1P9T5_9RICK</name>
<dbReference type="Proteomes" id="UP000241762">
    <property type="component" value="Chromosome"/>
</dbReference>
<dbReference type="OrthoDB" id="9807503at2"/>
<dbReference type="Gene3D" id="1.10.10.350">
    <property type="match status" value="1"/>
</dbReference>
<keyword evidence="4 10" id="KW-0963">Cytoplasm</keyword>
<proteinExistence type="inferred from homology"/>
<evidence type="ECO:0000256" key="7">
    <source>
        <dbReference type="ARBA" id="ARBA00022840"/>
    </source>
</evidence>
<keyword evidence="9 10" id="KW-0030">Aminoacyl-tRNA synthetase</keyword>
<comment type="catalytic activity">
    <reaction evidence="10">
        <text>tRNA(Glu) + L-glutamate + ATP = L-glutamyl-tRNA(Glu) + AMP + diphosphate</text>
        <dbReference type="Rhea" id="RHEA:23540"/>
        <dbReference type="Rhea" id="RHEA-COMP:9663"/>
        <dbReference type="Rhea" id="RHEA-COMP:9680"/>
        <dbReference type="ChEBI" id="CHEBI:29985"/>
        <dbReference type="ChEBI" id="CHEBI:30616"/>
        <dbReference type="ChEBI" id="CHEBI:33019"/>
        <dbReference type="ChEBI" id="CHEBI:78442"/>
        <dbReference type="ChEBI" id="CHEBI:78520"/>
        <dbReference type="ChEBI" id="CHEBI:456215"/>
        <dbReference type="EC" id="6.1.1.17"/>
    </reaction>
</comment>
<dbReference type="EC" id="6.1.1.17" evidence="10"/>
<dbReference type="EMBL" id="CP027845">
    <property type="protein sequence ID" value="AVP88006.1"/>
    <property type="molecule type" value="Genomic_DNA"/>
</dbReference>
<evidence type="ECO:0000256" key="10">
    <source>
        <dbReference type="HAMAP-Rule" id="MF_00022"/>
    </source>
</evidence>
<sequence>MIVTRFAPSPTGSLHIGGARTALFNYLFSKRYGGKFFLRIEDTDTKRSTKEALEAILAGLKWLGIDFDPFTQGEEIVYQSKRTQAYEDLISELLKKGKAYKCFATSAEIEERKQQALSQGKSFVLRSPWRDRNDHPIDVPYVVRFKVDPNQTTIIHDQVHEDLKFDNSTIEDFALSRSDGGALYNLCVVCDDHYMGITHIIRGDDHITNAARQTLIYQAMNWDIPAMAHIPLMHGPDGSKLSKRHGATSAFEYKDMGYLPEALVSYLMRLGWSYDSDEIISLEEAISKFDIEHLGKSAARLDFDKMKSVNAFYIKHKDNQGLVDLITDQRMFSDKSKKSLLQGMDSLKTRAKLITELADMAKIYILEEDIVLTDEAKSVLQETDAKVIDDVKALLESATDLSHSALQEEFKKLAAQHNMSLGKMMQPIRCLISGNTASPSVFEIISIIGKEIALKRLNKKV</sequence>
<evidence type="ECO:0000313" key="13">
    <source>
        <dbReference type="EMBL" id="AVP88006.1"/>
    </source>
</evidence>
<dbReference type="GO" id="GO:0005524">
    <property type="term" value="F:ATP binding"/>
    <property type="evidence" value="ECO:0007669"/>
    <property type="project" value="UniProtKB-UniRule"/>
</dbReference>
<dbReference type="GO" id="GO:0005829">
    <property type="term" value="C:cytosol"/>
    <property type="evidence" value="ECO:0007669"/>
    <property type="project" value="TreeGrafter"/>
</dbReference>
<keyword evidence="8 10" id="KW-0648">Protein biosynthesis</keyword>
<dbReference type="GO" id="GO:0008270">
    <property type="term" value="F:zinc ion binding"/>
    <property type="evidence" value="ECO:0007669"/>
    <property type="project" value="InterPro"/>
</dbReference>
<dbReference type="InterPro" id="IPR004527">
    <property type="entry name" value="Glu-tRNA-ligase_bac/mito"/>
</dbReference>
<dbReference type="SUPFAM" id="SSF52374">
    <property type="entry name" value="Nucleotidylyl transferase"/>
    <property type="match status" value="1"/>
</dbReference>
<dbReference type="InterPro" id="IPR045462">
    <property type="entry name" value="aa-tRNA-synth_I_cd-bd"/>
</dbReference>
<dbReference type="CDD" id="cd00808">
    <property type="entry name" value="GluRS_core"/>
    <property type="match status" value="1"/>
</dbReference>
<gene>
    <name evidence="10" type="primary">gltX</name>
    <name evidence="13" type="ORF">phytr_10790</name>
</gene>
<evidence type="ECO:0000256" key="8">
    <source>
        <dbReference type="ARBA" id="ARBA00022917"/>
    </source>
</evidence>
<keyword evidence="7 10" id="KW-0067">ATP-binding</keyword>
<dbReference type="InterPro" id="IPR000924">
    <property type="entry name" value="Glu/Gln-tRNA-synth"/>
</dbReference>
<dbReference type="NCBIfam" id="TIGR00464">
    <property type="entry name" value="gltX_bact"/>
    <property type="match status" value="1"/>
</dbReference>
<evidence type="ECO:0000256" key="3">
    <source>
        <dbReference type="ARBA" id="ARBA00011245"/>
    </source>
</evidence>
<evidence type="ECO:0000256" key="4">
    <source>
        <dbReference type="ARBA" id="ARBA00022490"/>
    </source>
</evidence>
<dbReference type="InterPro" id="IPR008925">
    <property type="entry name" value="aa_tRNA-synth_I_cd-bd_sf"/>
</dbReference>
<comment type="function">
    <text evidence="10">Catalyzes the attachment of glutamate to tRNA(Glu) in a two-step reaction: glutamate is first activated by ATP to form Glu-AMP and then transferred to the acceptor end of tRNA(Glu).</text>
</comment>
<reference evidence="13 14" key="1">
    <citation type="submission" date="2018-03" db="EMBL/GenBank/DDBJ databases">
        <title>A gene transfer event suggests a long-term partnership between eustigmatophyte algae and a novel lineage of endosymbiotic bacteria.</title>
        <authorList>
            <person name="Yurchenko T."/>
            <person name="Sevcikova T."/>
            <person name="Pribyl P."/>
            <person name="El Karkouri K."/>
            <person name="Klimes V."/>
            <person name="Amaral R."/>
            <person name="Zbrankova V."/>
            <person name="Kim E."/>
            <person name="Raoult D."/>
            <person name="Santos L.M.A."/>
            <person name="Elias M."/>
        </authorList>
    </citation>
    <scope>NUCLEOTIDE SEQUENCE [LARGE SCALE GENOMIC DNA]</scope>
    <source>
        <strain evidence="13">CCALA 838</strain>
    </source>
</reference>
<protein>
    <recommendedName>
        <fullName evidence="10">Glutamate--tRNA ligase</fullName>
        <ecNumber evidence="10">6.1.1.17</ecNumber>
    </recommendedName>
    <alternativeName>
        <fullName evidence="10">Glutamyl-tRNA synthetase</fullName>
        <shortName evidence="10">GluRS</shortName>
    </alternativeName>
</protein>
<dbReference type="GO" id="GO:0006424">
    <property type="term" value="P:glutamyl-tRNA aminoacylation"/>
    <property type="evidence" value="ECO:0007669"/>
    <property type="project" value="UniProtKB-UniRule"/>
</dbReference>
<dbReference type="InterPro" id="IPR001412">
    <property type="entry name" value="aa-tRNA-synth_I_CS"/>
</dbReference>
<evidence type="ECO:0000259" key="12">
    <source>
        <dbReference type="Pfam" id="PF19269"/>
    </source>
</evidence>
<dbReference type="InterPro" id="IPR020058">
    <property type="entry name" value="Glu/Gln-tRNA-synth_Ib_cat-dom"/>
</dbReference>
<feature type="domain" description="Glutamyl/glutaminyl-tRNA synthetase class Ib catalytic" evidence="11">
    <location>
        <begin position="2"/>
        <end position="307"/>
    </location>
</feature>
<evidence type="ECO:0000313" key="14">
    <source>
        <dbReference type="Proteomes" id="UP000241762"/>
    </source>
</evidence>
<dbReference type="InterPro" id="IPR049940">
    <property type="entry name" value="GluQ/Sye"/>
</dbReference>
<organism evidence="13 14">
    <name type="scientific">Candidatus Phycorickettsia trachydisci</name>
    <dbReference type="NCBI Taxonomy" id="2115978"/>
    <lineage>
        <taxon>Bacteria</taxon>
        <taxon>Pseudomonadati</taxon>
        <taxon>Pseudomonadota</taxon>
        <taxon>Alphaproteobacteria</taxon>
        <taxon>Rickettsiales</taxon>
        <taxon>Rickettsiaceae</taxon>
        <taxon>Candidatus Phycorickettsia</taxon>
    </lineage>
</organism>
<keyword evidence="5 10" id="KW-0436">Ligase</keyword>
<evidence type="ECO:0000256" key="6">
    <source>
        <dbReference type="ARBA" id="ARBA00022741"/>
    </source>
</evidence>
<comment type="caution">
    <text evidence="10">Lacks conserved residue(s) required for the propagation of feature annotation.</text>
</comment>
<dbReference type="InterPro" id="IPR014729">
    <property type="entry name" value="Rossmann-like_a/b/a_fold"/>
</dbReference>
<dbReference type="InterPro" id="IPR033910">
    <property type="entry name" value="GluRS_core"/>
</dbReference>
<evidence type="ECO:0000256" key="1">
    <source>
        <dbReference type="ARBA" id="ARBA00004496"/>
    </source>
</evidence>
<dbReference type="PANTHER" id="PTHR43311:SF2">
    <property type="entry name" value="GLUTAMATE--TRNA LIGASE, MITOCHONDRIAL-RELATED"/>
    <property type="match status" value="1"/>
</dbReference>
<dbReference type="PRINTS" id="PR00987">
    <property type="entry name" value="TRNASYNTHGLU"/>
</dbReference>
<evidence type="ECO:0000256" key="2">
    <source>
        <dbReference type="ARBA" id="ARBA00007894"/>
    </source>
</evidence>
<keyword evidence="6 10" id="KW-0547">Nucleotide-binding</keyword>
<evidence type="ECO:0000256" key="5">
    <source>
        <dbReference type="ARBA" id="ARBA00022598"/>
    </source>
</evidence>
<dbReference type="HAMAP" id="MF_00022">
    <property type="entry name" value="Glu_tRNA_synth_type1"/>
    <property type="match status" value="1"/>
</dbReference>
<dbReference type="GO" id="GO:0000049">
    <property type="term" value="F:tRNA binding"/>
    <property type="evidence" value="ECO:0007669"/>
    <property type="project" value="InterPro"/>
</dbReference>
<comment type="subunit">
    <text evidence="3 10">Monomer.</text>
</comment>
<dbReference type="RefSeq" id="WP_106874831.1">
    <property type="nucleotide sequence ID" value="NZ_CP027845.1"/>
</dbReference>
<dbReference type="Pfam" id="PF00749">
    <property type="entry name" value="tRNA-synt_1c"/>
    <property type="match status" value="1"/>
</dbReference>
<dbReference type="GO" id="GO:0004818">
    <property type="term" value="F:glutamate-tRNA ligase activity"/>
    <property type="evidence" value="ECO:0007669"/>
    <property type="project" value="UniProtKB-UniRule"/>
</dbReference>